<reference evidence="4" key="1">
    <citation type="journal article" date="2016" name="Nature">
        <title>Genome evolution in the allotetraploid frog Xenopus laevis.</title>
        <authorList>
            <person name="Session A.M."/>
            <person name="Uno Y."/>
            <person name="Kwon T."/>
            <person name="Chapman J.A."/>
            <person name="Toyoda A."/>
            <person name="Takahashi S."/>
            <person name="Fukui A."/>
            <person name="Hikosaka A."/>
            <person name="Suzuki A."/>
            <person name="Kondo M."/>
            <person name="van Heeringen S.J."/>
            <person name="Quigley I."/>
            <person name="Heinz S."/>
            <person name="Ogino H."/>
            <person name="Ochi H."/>
            <person name="Hellsten U."/>
            <person name="Lyons J.B."/>
            <person name="Simakov O."/>
            <person name="Putnam N."/>
            <person name="Stites J."/>
            <person name="Kuroki Y."/>
            <person name="Tanaka T."/>
            <person name="Michiue T."/>
            <person name="Watanabe M."/>
            <person name="Bogdanovic O."/>
            <person name="Lister R."/>
            <person name="Georgiou G."/>
            <person name="Paranjpe S.S."/>
            <person name="van Kruijsbergen I."/>
            <person name="Shu S."/>
            <person name="Carlson J."/>
            <person name="Kinoshita T."/>
            <person name="Ohta Y."/>
            <person name="Mawaribuchi S."/>
            <person name="Jenkins J."/>
            <person name="Grimwood J."/>
            <person name="Schmutz J."/>
            <person name="Mitros T."/>
            <person name="Mozaffari S.V."/>
            <person name="Suzuki Y."/>
            <person name="Haramoto Y."/>
            <person name="Yamamoto T.S."/>
            <person name="Takagi C."/>
            <person name="Heald R."/>
            <person name="Miller K."/>
            <person name="Haudenschild C."/>
            <person name="Kitzman J."/>
            <person name="Nakayama T."/>
            <person name="Izutsu Y."/>
            <person name="Robert J."/>
            <person name="Fortriede J."/>
            <person name="Burns K."/>
            <person name="Lotay V."/>
            <person name="Karimi K."/>
            <person name="Yasuoka Y."/>
            <person name="Dichmann D.S."/>
            <person name="Flajnik M.F."/>
            <person name="Houston D.W."/>
            <person name="Shendure J."/>
            <person name="DuPasquier L."/>
            <person name="Vize P.D."/>
            <person name="Zorn A.M."/>
            <person name="Ito M."/>
            <person name="Marcotte E.M."/>
            <person name="Wallingford J.B."/>
            <person name="Ito Y."/>
            <person name="Asashima M."/>
            <person name="Ueno N."/>
            <person name="Matsuda Y."/>
            <person name="Veenstra G.J."/>
            <person name="Fujiyama A."/>
            <person name="Harland R.M."/>
            <person name="Taira M."/>
            <person name="Rokhsar D.S."/>
        </authorList>
    </citation>
    <scope>NUCLEOTIDE SEQUENCE [LARGE SCALE GENOMIC DNA]</scope>
    <source>
        <strain evidence="4">J</strain>
    </source>
</reference>
<evidence type="ECO:0008006" key="5">
    <source>
        <dbReference type="Google" id="ProtNLM"/>
    </source>
</evidence>
<dbReference type="EMBL" id="CM004480">
    <property type="protein sequence ID" value="OCT68774.1"/>
    <property type="molecule type" value="Genomic_DNA"/>
</dbReference>
<dbReference type="InterPro" id="IPR037388">
    <property type="entry name" value="Blinkin"/>
</dbReference>
<feature type="region of interest" description="Disordered" evidence="2">
    <location>
        <begin position="2531"/>
        <end position="2553"/>
    </location>
</feature>
<keyword evidence="1" id="KW-0175">Coiled coil</keyword>
<evidence type="ECO:0000256" key="2">
    <source>
        <dbReference type="SAM" id="MobiDB-lite"/>
    </source>
</evidence>
<dbReference type="Proteomes" id="UP000694892">
    <property type="component" value="Chromosome 8L"/>
</dbReference>
<dbReference type="PANTHER" id="PTHR16520">
    <property type="entry name" value="KINETOCHORE SCAFFOLD 1"/>
    <property type="match status" value="1"/>
</dbReference>
<dbReference type="InterPro" id="IPR043651">
    <property type="entry name" value="KNL1_MELT_rpt"/>
</dbReference>
<dbReference type="Pfam" id="PF19221">
    <property type="entry name" value="MELT"/>
    <property type="match status" value="16"/>
</dbReference>
<dbReference type="GO" id="GO:0005634">
    <property type="term" value="C:nucleus"/>
    <property type="evidence" value="ECO:0007669"/>
    <property type="project" value="TreeGrafter"/>
</dbReference>
<evidence type="ECO:0000313" key="3">
    <source>
        <dbReference type="EMBL" id="OCT68774.1"/>
    </source>
</evidence>
<dbReference type="OMA" id="GLWYLKR"/>
<dbReference type="GO" id="GO:0034501">
    <property type="term" value="P:protein localization to kinetochore"/>
    <property type="evidence" value="ECO:0007669"/>
    <property type="project" value="InterPro"/>
</dbReference>
<protein>
    <recommendedName>
        <fullName evidence="5">Knl1 C-terminal RWD domain-containing protein</fullName>
    </recommendedName>
</protein>
<proteinExistence type="predicted"/>
<feature type="region of interest" description="Disordered" evidence="2">
    <location>
        <begin position="1936"/>
        <end position="1955"/>
    </location>
</feature>
<sequence>MEMTASNTIHIDAFLEENTNKIDVNSFLASLKSQGEDSYQNIKLKPSTSIDFHSSTESAVQPKMNFKDFLTGLNTEKQTVHPFQESDKENLFPFRISKENSLPGSDLFSTFTQRQTEKKNHTLVFTEHDGGLDMTKCHTTNITAFLPLTTEEFPNNFEQNTVSISTAPSSHDHLQDGFQLNKLQSVSKIQTVLFEDDMDITQSHSICLDNVLRKTSGNPQAPTKGMAGYSFWQKKNLLVTKHKFVSPDDRMDLTKSHTVAIDGKSMESSCAPTSTSLPVAVGNINGISDSTYFSKSIPRQNQDPSSPFHLAVEKTMTLDDEDMDLNTSNTAHIMFGLDPNTSVRRKSIPVVPTSHLFIMNDKTIVSNQDMDLTQCAANVLNTDSCYELQSSNEICRSNCSEPKIKSLNVSKSSFLPKPTLSSDQHKSSNFKEDQHFITTVSISKSIPSAVADKTLLFLCDQDDMEITKSHTVAIDTFLQEPNLTKIPENVPKDKTVKPAGLRRSSFSKHVLFPKASDDTELTKGHVVNEKLWQKAKQPCQISSDHQDHKAHFFGKNNADTKVSATQAVEDDMPMGGLNTNFKREEEKTSITARDKTILFSCEEEDMDMTRSHTVTIDRKDLCKGSKNALNMHITNNVSTFSSEQDFKESHALIKGNKVSGTDGCLKLASNRKSTGEAITDCVPNPGSHIHSVNVPLSEEKSMFSPSKDYMDFTQSRTEFDLYQLKSDVIVEDDMELTKSHTMVISAKCPDQLRNQSIAVKINTEAGFGKDDIITKSNTVCNNEIPEMSKGLAKTSVLRQASAPGPKRSCFANDKIIHREGDMEMTTGNIGLIINYANVPRVKSVGLDKTLYFHQTPLPLNKTVHTVEDDMELTKSHTMVINEQPVGLYNQSDTVNKGNSDDLDITKSNTVFVNEIPEISKELAKPSVLRCKSASGPKRSFFANDKTIHLEGDMEMTTGNIGLLINDANVPRVKTIESKSLCNPDVNNKYAHYSKQTPLPLNKTVQMVEDDMEFTKSHTMVINEQAVGLYNQSDPVNESNYDDITKSNTEFIKETEICVMEMTAANVGLVINDTHVPVQRKSLGPCHDKTLVFSCEQEHMDLTASHTIAIESKGICEVANTLHPNVNCLEYSSVPVNKSTVILEDDMELTKSHTMVINKNQILFVKAIMRQLNCFMKRQSVCLKGPEIAYDQSVHLDANMELTTAGTGLLITDSNAPATGTTLAACNNKTMVFSYEQDNMDFTVSNTVTIESKGLYEGTKTPNPSSKRTLGGLKHPSVLANKTFTMFAEDMEMTKSHTMVIEQKTPLLDVCDQSTDKQSLVNEIFEADVMDITKANTVFIDNRSDGLCKTSLGSRKPDLPSSQQSCFTNEPLHGYTVARMSGENGWSSNAFQIYDRGDTDIAMSHTAVTEKSALNKKTSNSNADRFKKDRDHCSAPACKTIFFSTLGDDMDLSKSHTMVIDGRNILKGDDLSSRHQGQIMANGYKSVAFSSDDMDFTRSPSARLEKGIFDVAQQEEINIFSKSKKGNILDLERPFLNKHTTVNVFMHEGDVELTKSHTVAIELDNQCPSTALSKQAMEPETYMGKSMKSLVNSGCVMSDAKVDMGNIICASTTYSVGEDKTLCNLNEMGMKRSNTVAIENKMEDLQNPVATDNKNYMAENPESLVISLSTSNPKVFVPDMVEKNSNGKVFCEVANKSTRVDQQVTQVVEINENQSAGFGCDTNNCTSVSSVEHTDHITQVCGKNYGPVLKDEVCLPYKDTVDHKTTKKARPKSKRVSFMLPEPETGSCFPKANVLELATKPDAEVNLDECNLKQNFSVAILGMNADQEGVTMSMAECYDANDGLAQGSLVHCKPKGQNTSSRNLEQEDQDTLSCERTVLKSSNLVDFSEADKMRRRSIADIQSKIKSLNRNSKSFPDSQTAPVSFLVDHLSTALQAPSEGLTKKTEQVLEDPELSESNLPNKFSVKIFQPKLPQKASLNKCNVQKSPSASEAYVKPEQNSLTLFKALTNCNTSPCIDEDILPLSPDDKGQDGIFPYEVPEGAWEELCEKEALHCNVEQGIPGLQDGLNEKKWNREPEENIEFQREKRGRTEDLLNRDKSKASATIASPDEYHLSQQCSQMESQLSWDTGCEQSLWEKFQDGTITVKEFFMLLRIRILIQKPRYSELPANSPSDKSPLLRVTNLPEKPSRQLESKLPGDGTRIASVAQSFFMRHFPREAFQRDKVPEEEAIWRSVTKSPRFLECALTLKYRANKAATIEDLVLDQYIYQPKLQVYKEECHALGQIIQELKTFAETQEKPLILMIYFGVKLKSLKSLYSKKSKVLAHERKVTVYSKLLHVAKAQCEQLQSRLNEVDTYLEHTDKCVSELEREMDKLDEDIRSGNLLNMDPTVKGLQTELENLQIEEVNSIRECTQLEERKEQILTQLGCLQEEANKLEKQLEEFNFTEWDLEKWTEDRAIFSFFYDSIELCIKFGDVVGKVKLLFSSSLAYAKFELALHLSESYPTLPLTFTFQNHIGKIGDIIGSRHIFSNLSDRPNDRSPPDEKFRDSPHMVRKSPSNISAVLSEVPVGLWYLKRAVRRIHQQLLV</sequence>
<evidence type="ECO:0000313" key="4">
    <source>
        <dbReference type="Proteomes" id="UP000694892"/>
    </source>
</evidence>
<dbReference type="PANTHER" id="PTHR16520:SF3">
    <property type="entry name" value="KINETOCHORE SCAFFOLD 1"/>
    <property type="match status" value="1"/>
</dbReference>
<name>A0A974C8Y1_XENLA</name>
<feature type="coiled-coil region" evidence="1">
    <location>
        <begin position="2356"/>
        <end position="2444"/>
    </location>
</feature>
<accession>A0A974C8Y1</accession>
<evidence type="ECO:0000256" key="1">
    <source>
        <dbReference type="SAM" id="Coils"/>
    </source>
</evidence>
<dbReference type="GO" id="GO:0008608">
    <property type="term" value="P:attachment of spindle microtubules to kinetochore"/>
    <property type="evidence" value="ECO:0007669"/>
    <property type="project" value="InterPro"/>
</dbReference>
<gene>
    <name evidence="3" type="ORF">XELAEV_18040065mg</name>
</gene>
<feature type="compositionally biased region" description="Basic and acidic residues" evidence="2">
    <location>
        <begin position="2533"/>
        <end position="2549"/>
    </location>
</feature>
<dbReference type="GO" id="GO:0051301">
    <property type="term" value="P:cell division"/>
    <property type="evidence" value="ECO:0007669"/>
    <property type="project" value="InterPro"/>
</dbReference>
<organism evidence="3 4">
    <name type="scientific">Xenopus laevis</name>
    <name type="common">African clawed frog</name>
    <dbReference type="NCBI Taxonomy" id="8355"/>
    <lineage>
        <taxon>Eukaryota</taxon>
        <taxon>Metazoa</taxon>
        <taxon>Chordata</taxon>
        <taxon>Craniata</taxon>
        <taxon>Vertebrata</taxon>
        <taxon>Euteleostomi</taxon>
        <taxon>Amphibia</taxon>
        <taxon>Batrachia</taxon>
        <taxon>Anura</taxon>
        <taxon>Pipoidea</taxon>
        <taxon>Pipidae</taxon>
        <taxon>Xenopodinae</taxon>
        <taxon>Xenopus</taxon>
        <taxon>Xenopus</taxon>
    </lineage>
</organism>